<keyword evidence="4 12" id="KW-0812">Transmembrane</keyword>
<dbReference type="GO" id="GO:0005789">
    <property type="term" value="C:endoplasmic reticulum membrane"/>
    <property type="evidence" value="ECO:0007669"/>
    <property type="project" value="TreeGrafter"/>
</dbReference>
<evidence type="ECO:0000256" key="12">
    <source>
        <dbReference type="RuleBase" id="RU000581"/>
    </source>
</evidence>
<dbReference type="PANTHER" id="PTHR11351:SF21">
    <property type="entry name" value="GH07782P"/>
    <property type="match status" value="1"/>
</dbReference>
<evidence type="ECO:0000256" key="1">
    <source>
        <dbReference type="ARBA" id="ARBA00004141"/>
    </source>
</evidence>
<feature type="transmembrane region" description="Helical" evidence="13">
    <location>
        <begin position="192"/>
        <end position="210"/>
    </location>
</feature>
<evidence type="ECO:0000256" key="7">
    <source>
        <dbReference type="ARBA" id="ARBA00023002"/>
    </source>
</evidence>
<comment type="similarity">
    <text evidence="2 12">Belongs to the fatty acid desaturase type 1 family.</text>
</comment>
<keyword evidence="9" id="KW-0443">Lipid metabolism</keyword>
<keyword evidence="7 12" id="KW-0560">Oxidoreductase</keyword>
<evidence type="ECO:0000256" key="8">
    <source>
        <dbReference type="ARBA" id="ARBA00023004"/>
    </source>
</evidence>
<feature type="transmembrane region" description="Helical" evidence="13">
    <location>
        <begin position="216"/>
        <end position="237"/>
    </location>
</feature>
<keyword evidence="10 13" id="KW-0472">Membrane</keyword>
<evidence type="ECO:0000256" key="3">
    <source>
        <dbReference type="ARBA" id="ARBA00022516"/>
    </source>
</evidence>
<evidence type="ECO:0000256" key="5">
    <source>
        <dbReference type="ARBA" id="ARBA00022832"/>
    </source>
</evidence>
<accession>A0AAN7ZPV1</accession>
<evidence type="ECO:0000256" key="11">
    <source>
        <dbReference type="ARBA" id="ARBA00023160"/>
    </source>
</evidence>
<dbReference type="GO" id="GO:0006636">
    <property type="term" value="P:unsaturated fatty acid biosynthetic process"/>
    <property type="evidence" value="ECO:0007669"/>
    <property type="project" value="TreeGrafter"/>
</dbReference>
<evidence type="ECO:0000256" key="4">
    <source>
        <dbReference type="ARBA" id="ARBA00022692"/>
    </source>
</evidence>
<feature type="transmembrane region" description="Helical" evidence="13">
    <location>
        <begin position="45"/>
        <end position="66"/>
    </location>
</feature>
<comment type="subcellular location">
    <subcellularLocation>
        <location evidence="1">Membrane</location>
        <topology evidence="1">Multi-pass membrane protein</topology>
    </subcellularLocation>
</comment>
<keyword evidence="6 13" id="KW-1133">Transmembrane helix</keyword>
<comment type="caution">
    <text evidence="15">The sequence shown here is derived from an EMBL/GenBank/DDBJ whole genome shotgun (WGS) entry which is preliminary data.</text>
</comment>
<dbReference type="GO" id="GO:0005506">
    <property type="term" value="F:iron ion binding"/>
    <property type="evidence" value="ECO:0007669"/>
    <property type="project" value="TreeGrafter"/>
</dbReference>
<feature type="domain" description="Fatty acid desaturase" evidence="14">
    <location>
        <begin position="71"/>
        <end position="278"/>
    </location>
</feature>
<evidence type="ECO:0000256" key="10">
    <source>
        <dbReference type="ARBA" id="ARBA00023136"/>
    </source>
</evidence>
<gene>
    <name evidence="15" type="ORF">RI129_001631</name>
</gene>
<evidence type="ECO:0000259" key="14">
    <source>
        <dbReference type="Pfam" id="PF00487"/>
    </source>
</evidence>
<comment type="cofactor">
    <cofactor evidence="12">
        <name>Fe(2+)</name>
        <dbReference type="ChEBI" id="CHEBI:29033"/>
    </cofactor>
</comment>
<evidence type="ECO:0000256" key="2">
    <source>
        <dbReference type="ARBA" id="ARBA00009295"/>
    </source>
</evidence>
<dbReference type="GO" id="GO:0004768">
    <property type="term" value="F:stearoyl-CoA 9-desaturase activity"/>
    <property type="evidence" value="ECO:0007669"/>
    <property type="project" value="TreeGrafter"/>
</dbReference>
<evidence type="ECO:0000313" key="16">
    <source>
        <dbReference type="Proteomes" id="UP001329430"/>
    </source>
</evidence>
<keyword evidence="8" id="KW-0408">Iron</keyword>
<dbReference type="CDD" id="cd03505">
    <property type="entry name" value="Delta9-FADS-like"/>
    <property type="match status" value="1"/>
</dbReference>
<keyword evidence="5" id="KW-0276">Fatty acid metabolism</keyword>
<dbReference type="PRINTS" id="PR00075">
    <property type="entry name" value="FACDDSATRASE"/>
</dbReference>
<evidence type="ECO:0000256" key="9">
    <source>
        <dbReference type="ARBA" id="ARBA00023098"/>
    </source>
</evidence>
<dbReference type="AlphaFoldDB" id="A0AAN7ZPV1"/>
<keyword evidence="16" id="KW-1185">Reference proteome</keyword>
<dbReference type="InterPro" id="IPR015876">
    <property type="entry name" value="Acyl-CoA_DS"/>
</dbReference>
<dbReference type="Proteomes" id="UP001329430">
    <property type="component" value="Chromosome 1"/>
</dbReference>
<keyword evidence="11 12" id="KW-0275">Fatty acid biosynthesis</keyword>
<evidence type="ECO:0000313" key="15">
    <source>
        <dbReference type="EMBL" id="KAK5650602.1"/>
    </source>
</evidence>
<name>A0AAN7ZPV1_9COLE</name>
<comment type="domain">
    <text evidence="12">The histidine box domains are involved in binding the catalytic metal ions.</text>
</comment>
<reference evidence="15 16" key="1">
    <citation type="journal article" date="2024" name="Insects">
        <title>An Improved Chromosome-Level Genome Assembly of the Firefly Pyrocoelia pectoralis.</title>
        <authorList>
            <person name="Fu X."/>
            <person name="Meyer-Rochow V.B."/>
            <person name="Ballantyne L."/>
            <person name="Zhu X."/>
        </authorList>
    </citation>
    <scope>NUCLEOTIDE SEQUENCE [LARGE SCALE GENOMIC DNA]</scope>
    <source>
        <strain evidence="15">XCY_ONT2</strain>
    </source>
</reference>
<dbReference type="Pfam" id="PF00487">
    <property type="entry name" value="FA_desaturase"/>
    <property type="match status" value="1"/>
</dbReference>
<evidence type="ECO:0000256" key="6">
    <source>
        <dbReference type="ARBA" id="ARBA00022989"/>
    </source>
</evidence>
<feature type="transmembrane region" description="Helical" evidence="13">
    <location>
        <begin position="73"/>
        <end position="93"/>
    </location>
</feature>
<dbReference type="EMBL" id="JAVRBK010000001">
    <property type="protein sequence ID" value="KAK5650602.1"/>
    <property type="molecule type" value="Genomic_DNA"/>
</dbReference>
<proteinExistence type="inferred from homology"/>
<protein>
    <recommendedName>
        <fullName evidence="14">Fatty acid desaturase domain-containing protein</fullName>
    </recommendedName>
</protein>
<dbReference type="PANTHER" id="PTHR11351">
    <property type="entry name" value="ACYL-COA DESATURASE"/>
    <property type="match status" value="1"/>
</dbReference>
<sequence length="337" mass="39210">MCYQSSPVATSEKNNNEVIVNEKRHSMLQSMLFKILGPVAWDIKWFNVFVIVSLHTLFIWNLFTFPYIQKWKLFLWGLFIGGVNGFGITGGVHRFWSHRSYKATLPLRIILMICFSMAGQNSIHDWVRDHRVHHKFTETSADPHNAKRGFFFSHVGWLMAKKHPDVIRKGKEIDMSDVLSDPVVQFHEKHFLLLKFVLAFLLPSIVPPLLWGEDWYWSIVLMSVCRYCFSLNFTWSVNSAAHLWGNKPYDKKINPSENLSVSIVSMGEGWHNYHHTFPWDYKAAELGNYSTNLTTFWIEMFAKIGWAYDLKAPSRELVEKVIMKSGDGSHPISHQEN</sequence>
<dbReference type="InterPro" id="IPR005804">
    <property type="entry name" value="FA_desaturase_dom"/>
</dbReference>
<organism evidence="15 16">
    <name type="scientific">Pyrocoelia pectoralis</name>
    <dbReference type="NCBI Taxonomy" id="417401"/>
    <lineage>
        <taxon>Eukaryota</taxon>
        <taxon>Metazoa</taxon>
        <taxon>Ecdysozoa</taxon>
        <taxon>Arthropoda</taxon>
        <taxon>Hexapoda</taxon>
        <taxon>Insecta</taxon>
        <taxon>Pterygota</taxon>
        <taxon>Neoptera</taxon>
        <taxon>Endopterygota</taxon>
        <taxon>Coleoptera</taxon>
        <taxon>Polyphaga</taxon>
        <taxon>Elateriformia</taxon>
        <taxon>Elateroidea</taxon>
        <taxon>Lampyridae</taxon>
        <taxon>Lampyrinae</taxon>
        <taxon>Pyrocoelia</taxon>
    </lineage>
</organism>
<evidence type="ECO:0000256" key="13">
    <source>
        <dbReference type="SAM" id="Phobius"/>
    </source>
</evidence>
<keyword evidence="3 12" id="KW-0444">Lipid biosynthesis</keyword>